<gene>
    <name evidence="3" type="ORF">SEMRO_427_G140570.1</name>
</gene>
<evidence type="ECO:0000313" key="4">
    <source>
        <dbReference type="Proteomes" id="UP001153069"/>
    </source>
</evidence>
<evidence type="ECO:0000313" key="3">
    <source>
        <dbReference type="EMBL" id="CAB9510229.1"/>
    </source>
</evidence>
<dbReference type="AlphaFoldDB" id="A0A9N8E1Z7"/>
<reference evidence="3" key="1">
    <citation type="submission" date="2020-06" db="EMBL/GenBank/DDBJ databases">
        <authorList>
            <consortium name="Plant Systems Biology data submission"/>
        </authorList>
    </citation>
    <scope>NUCLEOTIDE SEQUENCE</scope>
    <source>
        <strain evidence="3">D6</strain>
    </source>
</reference>
<name>A0A9N8E1Z7_9STRA</name>
<evidence type="ECO:0000256" key="2">
    <source>
        <dbReference type="SAM" id="Phobius"/>
    </source>
</evidence>
<keyword evidence="2" id="KW-1133">Transmembrane helix</keyword>
<comment type="caution">
    <text evidence="3">The sequence shown here is derived from an EMBL/GenBank/DDBJ whole genome shotgun (WGS) entry which is preliminary data.</text>
</comment>
<proteinExistence type="predicted"/>
<protein>
    <recommendedName>
        <fullName evidence="5">Transmembrane protein</fullName>
    </recommendedName>
</protein>
<keyword evidence="2" id="KW-0472">Membrane</keyword>
<feature type="transmembrane region" description="Helical" evidence="2">
    <location>
        <begin position="78"/>
        <end position="97"/>
    </location>
</feature>
<dbReference type="EMBL" id="CAICTM010000426">
    <property type="protein sequence ID" value="CAB9510229.1"/>
    <property type="molecule type" value="Genomic_DNA"/>
</dbReference>
<sequence length="160" mass="18360">MTSHAQEPLDVEMQQQQQQQGHDFVVVKKDDRSASKEQKKKSWRKPDVLTSDYVLVTTANTTEQAAVMSSFERFGSHLLLWLAIATSLWGAIFVLTLSTALQSRKTFDATLLICIPFLIVWSCACMWSAYKNRERRKALMFSFLPVVCLVGILLWWYVIP</sequence>
<organism evidence="3 4">
    <name type="scientific">Seminavis robusta</name>
    <dbReference type="NCBI Taxonomy" id="568900"/>
    <lineage>
        <taxon>Eukaryota</taxon>
        <taxon>Sar</taxon>
        <taxon>Stramenopiles</taxon>
        <taxon>Ochrophyta</taxon>
        <taxon>Bacillariophyta</taxon>
        <taxon>Bacillariophyceae</taxon>
        <taxon>Bacillariophycidae</taxon>
        <taxon>Naviculales</taxon>
        <taxon>Naviculaceae</taxon>
        <taxon>Seminavis</taxon>
    </lineage>
</organism>
<evidence type="ECO:0000256" key="1">
    <source>
        <dbReference type="SAM" id="MobiDB-lite"/>
    </source>
</evidence>
<feature type="transmembrane region" description="Helical" evidence="2">
    <location>
        <begin position="139"/>
        <end position="159"/>
    </location>
</feature>
<keyword evidence="2" id="KW-0812">Transmembrane</keyword>
<feature type="region of interest" description="Disordered" evidence="1">
    <location>
        <begin position="1"/>
        <end position="22"/>
    </location>
</feature>
<dbReference type="Proteomes" id="UP001153069">
    <property type="component" value="Unassembled WGS sequence"/>
</dbReference>
<accession>A0A9N8E1Z7</accession>
<feature type="transmembrane region" description="Helical" evidence="2">
    <location>
        <begin position="109"/>
        <end position="127"/>
    </location>
</feature>
<evidence type="ECO:0008006" key="5">
    <source>
        <dbReference type="Google" id="ProtNLM"/>
    </source>
</evidence>
<keyword evidence="4" id="KW-1185">Reference proteome</keyword>